<protein>
    <submittedName>
        <fullName evidence="1">Uncharacterized protein</fullName>
    </submittedName>
</protein>
<evidence type="ECO:0000313" key="2">
    <source>
        <dbReference type="Proteomes" id="UP000202511"/>
    </source>
</evidence>
<dbReference type="GeneID" id="23462545"/>
<proteinExistence type="predicted"/>
<dbReference type="EMBL" id="KP136319">
    <property type="protein sequence ID" value="AJF97628.1"/>
    <property type="molecule type" value="Genomic_DNA"/>
</dbReference>
<dbReference type="Proteomes" id="UP000202511">
    <property type="component" value="Segment"/>
</dbReference>
<name>A0A0B5IXV3_9VIRU</name>
<sequence length="201" mass="21804">MLQCHRPLAIDGVAKVVRYYDQESPLADDAHVAACLLQAFVAGLVQAPSNTERDRAMAAARRVAATLVDPIARFDVARPVGNIGTVKSAVSNTHCTVHHAATSLTGTPLGDAAVYLMGALVVSIERWASCPSQALYHSLPYRDTFALLAHANGSALEALAEALMSETAPRRHHRRQKGPIRRPTYTAHLHHRCCWTIDVEV</sequence>
<reference evidence="1 2" key="1">
    <citation type="journal article" date="2015" name="Parasitol. Res.">
        <title>Viruses in close associations with free-living amoebae.</title>
        <authorList>
            <person name="Scheid P."/>
        </authorList>
    </citation>
    <scope>NUCLEOTIDE SEQUENCE [LARGE SCALE GENOMIC DNA]</scope>
    <source>
        <strain evidence="1">KlaHel</strain>
    </source>
</reference>
<dbReference type="KEGG" id="vg:23462545"/>
<evidence type="ECO:0000313" key="1">
    <source>
        <dbReference type="EMBL" id="AJF97628.1"/>
    </source>
</evidence>
<organism evidence="1 2">
    <name type="scientific">Pandoravirus inopinatum</name>
    <dbReference type="NCBI Taxonomy" id="1605721"/>
    <lineage>
        <taxon>Viruses</taxon>
        <taxon>Pandoravirus</taxon>
    </lineage>
</organism>
<dbReference type="RefSeq" id="YP_009119863.1">
    <property type="nucleotide sequence ID" value="NC_026440.1"/>
</dbReference>
<accession>A0A0B5IXV3</accession>